<comment type="caution">
    <text evidence="10">The sequence shown here is derived from an EMBL/GenBank/DDBJ whole genome shotgun (WGS) entry which is preliminary data.</text>
</comment>
<dbReference type="InterPro" id="IPR035906">
    <property type="entry name" value="MetI-like_sf"/>
</dbReference>
<dbReference type="EMBL" id="JACHMO010000001">
    <property type="protein sequence ID" value="MBB5803557.1"/>
    <property type="molecule type" value="Genomic_DNA"/>
</dbReference>
<evidence type="ECO:0000256" key="2">
    <source>
        <dbReference type="ARBA" id="ARBA00022448"/>
    </source>
</evidence>
<dbReference type="CDD" id="cd06261">
    <property type="entry name" value="TM_PBP2"/>
    <property type="match status" value="1"/>
</dbReference>
<dbReference type="GO" id="GO:0005886">
    <property type="term" value="C:plasma membrane"/>
    <property type="evidence" value="ECO:0007669"/>
    <property type="project" value="UniProtKB-SubCell"/>
</dbReference>
<keyword evidence="4 7" id="KW-0812">Transmembrane</keyword>
<comment type="similarity">
    <text evidence="7">Belongs to the binding-protein-dependent transport system permease family.</text>
</comment>
<dbReference type="InterPro" id="IPR000515">
    <property type="entry name" value="MetI-like"/>
</dbReference>
<dbReference type="RefSeq" id="WP_184920944.1">
    <property type="nucleotide sequence ID" value="NZ_JACHMO010000001.1"/>
</dbReference>
<protein>
    <submittedName>
        <fullName evidence="10">Cellobiose transport system permease protein</fullName>
    </submittedName>
</protein>
<dbReference type="InterPro" id="IPR051393">
    <property type="entry name" value="ABC_transporter_permease"/>
</dbReference>
<keyword evidence="2 7" id="KW-0813">Transport</keyword>
<keyword evidence="3" id="KW-1003">Cell membrane</keyword>
<evidence type="ECO:0000256" key="5">
    <source>
        <dbReference type="ARBA" id="ARBA00022989"/>
    </source>
</evidence>
<sequence length="334" mass="36570">MTTTHDPAPGLRTDAPAPERRRPQRGSRRRVTAAGLDLRVSPYLYIAPFFILFLLFGLAPMFYTGWVALHDWHTIGGQGDFVGLDNFTAVLGQDVFWKSVFNTLSIFVFTAVPQLIAAMFIAAVLDANLRAGTFWRMAVLLPYVAAPVAVAIIFSNLFGDQFGLINNLLATVGLPEVQWTGSSTASHVAISTMVSFRWTGYNALILLAGMQAIPRDLYEAASIDGATRVRRFFSVTIPMLRPTLIFVIITTTIGNLQIFDEPRMFGGAGGNGPVGGADGQWKTITLYLWEVGWRHANLGRSAAIAWLLLLLIVLIGLINFLIARKIASENGAKR</sequence>
<evidence type="ECO:0000256" key="8">
    <source>
        <dbReference type="SAM" id="MobiDB-lite"/>
    </source>
</evidence>
<keyword evidence="5 7" id="KW-1133">Transmembrane helix</keyword>
<dbReference type="GO" id="GO:0055085">
    <property type="term" value="P:transmembrane transport"/>
    <property type="evidence" value="ECO:0007669"/>
    <property type="project" value="InterPro"/>
</dbReference>
<feature type="domain" description="ABC transmembrane type-1" evidence="9">
    <location>
        <begin position="100"/>
        <end position="319"/>
    </location>
</feature>
<dbReference type="PANTHER" id="PTHR30193">
    <property type="entry name" value="ABC TRANSPORTER PERMEASE PROTEIN"/>
    <property type="match status" value="1"/>
</dbReference>
<keyword evidence="6 7" id="KW-0472">Membrane</keyword>
<dbReference type="PANTHER" id="PTHR30193:SF37">
    <property type="entry name" value="INNER MEMBRANE ABC TRANSPORTER PERMEASE PROTEIN YCJO"/>
    <property type="match status" value="1"/>
</dbReference>
<feature type="region of interest" description="Disordered" evidence="8">
    <location>
        <begin position="1"/>
        <end position="28"/>
    </location>
</feature>
<dbReference type="SUPFAM" id="SSF161098">
    <property type="entry name" value="MetI-like"/>
    <property type="match status" value="1"/>
</dbReference>
<reference evidence="10 11" key="1">
    <citation type="submission" date="2020-08" db="EMBL/GenBank/DDBJ databases">
        <title>Sequencing the genomes of 1000 actinobacteria strains.</title>
        <authorList>
            <person name="Klenk H.-P."/>
        </authorList>
    </citation>
    <scope>NUCLEOTIDE SEQUENCE [LARGE SCALE GENOMIC DNA]</scope>
    <source>
        <strain evidence="10 11">DSM 45486</strain>
    </source>
</reference>
<dbReference type="AlphaFoldDB" id="A0A7W9HJP9"/>
<feature type="transmembrane region" description="Helical" evidence="7">
    <location>
        <begin position="104"/>
        <end position="125"/>
    </location>
</feature>
<dbReference type="Gene3D" id="1.10.3720.10">
    <property type="entry name" value="MetI-like"/>
    <property type="match status" value="1"/>
</dbReference>
<accession>A0A7W9HJP9</accession>
<dbReference type="PROSITE" id="PS50928">
    <property type="entry name" value="ABC_TM1"/>
    <property type="match status" value="1"/>
</dbReference>
<dbReference type="Proteomes" id="UP000552097">
    <property type="component" value="Unassembled WGS sequence"/>
</dbReference>
<feature type="transmembrane region" description="Helical" evidence="7">
    <location>
        <begin position="43"/>
        <end position="63"/>
    </location>
</feature>
<evidence type="ECO:0000313" key="10">
    <source>
        <dbReference type="EMBL" id="MBB5803557.1"/>
    </source>
</evidence>
<keyword evidence="11" id="KW-1185">Reference proteome</keyword>
<comment type="subcellular location">
    <subcellularLocation>
        <location evidence="1 7">Cell membrane</location>
        <topology evidence="1 7">Multi-pass membrane protein</topology>
    </subcellularLocation>
</comment>
<organism evidence="10 11">
    <name type="scientific">Saccharothrix ecbatanensis</name>
    <dbReference type="NCBI Taxonomy" id="1105145"/>
    <lineage>
        <taxon>Bacteria</taxon>
        <taxon>Bacillati</taxon>
        <taxon>Actinomycetota</taxon>
        <taxon>Actinomycetes</taxon>
        <taxon>Pseudonocardiales</taxon>
        <taxon>Pseudonocardiaceae</taxon>
        <taxon>Saccharothrix</taxon>
    </lineage>
</organism>
<evidence type="ECO:0000256" key="3">
    <source>
        <dbReference type="ARBA" id="ARBA00022475"/>
    </source>
</evidence>
<feature type="transmembrane region" description="Helical" evidence="7">
    <location>
        <begin position="137"/>
        <end position="158"/>
    </location>
</feature>
<dbReference type="Pfam" id="PF00528">
    <property type="entry name" value="BPD_transp_1"/>
    <property type="match status" value="1"/>
</dbReference>
<feature type="transmembrane region" description="Helical" evidence="7">
    <location>
        <begin position="239"/>
        <end position="259"/>
    </location>
</feature>
<name>A0A7W9HJP9_9PSEU</name>
<evidence type="ECO:0000259" key="9">
    <source>
        <dbReference type="PROSITE" id="PS50928"/>
    </source>
</evidence>
<evidence type="ECO:0000256" key="4">
    <source>
        <dbReference type="ARBA" id="ARBA00022692"/>
    </source>
</evidence>
<evidence type="ECO:0000256" key="1">
    <source>
        <dbReference type="ARBA" id="ARBA00004651"/>
    </source>
</evidence>
<evidence type="ECO:0000313" key="11">
    <source>
        <dbReference type="Proteomes" id="UP000552097"/>
    </source>
</evidence>
<evidence type="ECO:0000256" key="7">
    <source>
        <dbReference type="RuleBase" id="RU363032"/>
    </source>
</evidence>
<proteinExistence type="inferred from homology"/>
<evidence type="ECO:0000256" key="6">
    <source>
        <dbReference type="ARBA" id="ARBA00023136"/>
    </source>
</evidence>
<feature type="transmembrane region" description="Helical" evidence="7">
    <location>
        <begin position="303"/>
        <end position="323"/>
    </location>
</feature>
<gene>
    <name evidence="10" type="ORF">F4560_003325</name>
</gene>